<protein>
    <submittedName>
        <fullName evidence="1">Uncharacterized protein</fullName>
    </submittedName>
</protein>
<evidence type="ECO:0000313" key="1">
    <source>
        <dbReference type="EMBL" id="MDC0719198.1"/>
    </source>
</evidence>
<keyword evidence="2" id="KW-1185">Reference proteome</keyword>
<gene>
    <name evidence="1" type="ORF">POL25_20005</name>
</gene>
<name>A0ABT5E016_9BACT</name>
<accession>A0ABT5E016</accession>
<reference evidence="1 2" key="1">
    <citation type="submission" date="2022-11" db="EMBL/GenBank/DDBJ databases">
        <title>Minimal conservation of predation-associated metabolite biosynthetic gene clusters underscores biosynthetic potential of Myxococcota including descriptions for ten novel species: Archangium lansinium sp. nov., Myxococcus landrumus sp. nov., Nannocystis bai.</title>
        <authorList>
            <person name="Ahearne A."/>
            <person name="Stevens C."/>
            <person name="Dowd S."/>
        </authorList>
    </citation>
    <scope>NUCLEOTIDE SEQUENCE [LARGE SCALE GENOMIC DNA]</scope>
    <source>
        <strain evidence="1 2">BB15-2</strain>
    </source>
</reference>
<dbReference type="RefSeq" id="WP_272087709.1">
    <property type="nucleotide sequence ID" value="NZ_JAQNDL010000002.1"/>
</dbReference>
<evidence type="ECO:0000313" key="2">
    <source>
        <dbReference type="Proteomes" id="UP001221686"/>
    </source>
</evidence>
<organism evidence="1 2">
    <name type="scientific">Nannocystis bainbridge</name>
    <dbReference type="NCBI Taxonomy" id="2995303"/>
    <lineage>
        <taxon>Bacteria</taxon>
        <taxon>Pseudomonadati</taxon>
        <taxon>Myxococcota</taxon>
        <taxon>Polyangia</taxon>
        <taxon>Nannocystales</taxon>
        <taxon>Nannocystaceae</taxon>
        <taxon>Nannocystis</taxon>
    </lineage>
</organism>
<dbReference type="EMBL" id="JAQNDL010000002">
    <property type="protein sequence ID" value="MDC0719198.1"/>
    <property type="molecule type" value="Genomic_DNA"/>
</dbReference>
<comment type="caution">
    <text evidence="1">The sequence shown here is derived from an EMBL/GenBank/DDBJ whole genome shotgun (WGS) entry which is preliminary data.</text>
</comment>
<sequence length="58" mass="6217">MAFPTAVNAQITDELVQTALRAGVEQDTARKVVESILDHLASRDVLLREGSPTPQAAD</sequence>
<dbReference type="Proteomes" id="UP001221686">
    <property type="component" value="Unassembled WGS sequence"/>
</dbReference>
<proteinExistence type="predicted"/>